<reference evidence="15 16" key="1">
    <citation type="journal article" date="2023" name="Elife">
        <title>Identification of key yeast species and microbe-microbe interactions impacting larval growth of Drosophila in the wild.</title>
        <authorList>
            <person name="Mure A."/>
            <person name="Sugiura Y."/>
            <person name="Maeda R."/>
            <person name="Honda K."/>
            <person name="Sakurai N."/>
            <person name="Takahashi Y."/>
            <person name="Watada M."/>
            <person name="Katoh T."/>
            <person name="Gotoh A."/>
            <person name="Gotoh Y."/>
            <person name="Taniguchi I."/>
            <person name="Nakamura K."/>
            <person name="Hayashi T."/>
            <person name="Katayama T."/>
            <person name="Uemura T."/>
            <person name="Hattori Y."/>
        </authorList>
    </citation>
    <scope>NUCLEOTIDE SEQUENCE [LARGE SCALE GENOMIC DNA]</scope>
    <source>
        <strain evidence="15 16">SB-73</strain>
    </source>
</reference>
<evidence type="ECO:0000256" key="3">
    <source>
        <dbReference type="ARBA" id="ARBA00022741"/>
    </source>
</evidence>
<evidence type="ECO:0000256" key="2">
    <source>
        <dbReference type="ARBA" id="ARBA00007025"/>
    </source>
</evidence>
<keyword evidence="8" id="KW-0238">DNA-binding</keyword>
<keyword evidence="7" id="KW-0067">ATP-binding</keyword>
<evidence type="ECO:0000256" key="12">
    <source>
        <dbReference type="SAM" id="MobiDB-lite"/>
    </source>
</evidence>
<sequence>MKRLHIKNDTSYVYSYLLPIVKVNSSIQSTHTLYPDIVKVGGSHMSDELFDTVVSVDQADLEQRLVDKAKKELADEENRLDEQRLERTEKKLRETEHTVSVLKKKIGNPRVHIEEQENVRERIKFIEENQIAQLRQDVKDIRYRIKERKSDTKMDDEDQVIPNLVKLGKITPFAKTEEIKDDDFTENLDHQSLSRPDEEFEPGEIDGEPIKKRDDGIIEEYNLRLQKWNEYKESLTDSSSYKEYIIDKTNGKEFKAPGEIWKNLFGYQRTGVRWLWELYCQKVGGIIGDEMGLGKTVQVVAFIAALQFSNISKRPALIICPATVMEQWLNEFRHWWPPLRVAILHSTGSAFEFNSRNKNIGTAKKRKKPSNGDSDSEYEISDPDSETDDEFSSVTEYNSKKLIDSIFETGHVLITTYSGIKRYQSLLVSRKWGYCCLDEGHNIRNPDSEVSLTCKRISTPYRLILSGTPIQNKLVELWSLFDFVYPGRLGTLPVFSREFDVPIQIGGYAKATNIQVQTAYKCAVVLKDMISPYMLRRMKCDVASDLPKKTEKVLFCRFTKIQKRKYQEFVKYELDTYVQRKRNLLAGIDTVRKICNHPDLVVQDVNKKNYGDPSKSGKMQVVKGLLNLWKSQGHKALLFSQSRQMLDILDSFVGGLELNYLRMDGSTPVAKRQQLINEFNNNSYYDLFLLTTKVGGLGVNLTGANRVIIFDPDWNPSNDVQARERAWRLGQKKDVLIYRLITAGTIEERIYERQIYKQYLSNKILKDPKQKRFFKNSDLHDLLSLRDESESAEIFANANAQSGNNNEGSVSELDTEKKKIAEADDLSKMAGVTRETDYEQTNGEGESSESRQESSLLQDIFTKAGVKSSLQEDAVNNASRPDTLFMEREAERVAYQAAVKLNLSRKEAQKAKIGTPTWTGKAGLAGKNLKASNSSSKLLNNLRKQKELETKSRDNRELAPSQLAHNVDILERIQSFLRDQPNHEAKSGDIISNCNLQINGTQEVLNLRQMLRKIADWEDKKWKLKPGNI</sequence>
<comment type="caution">
    <text evidence="15">The sequence shown here is derived from an EMBL/GenBank/DDBJ whole genome shotgun (WGS) entry which is preliminary data.</text>
</comment>
<dbReference type="SMART" id="SM00487">
    <property type="entry name" value="DEXDc"/>
    <property type="match status" value="1"/>
</dbReference>
<feature type="compositionally biased region" description="Acidic residues" evidence="12">
    <location>
        <begin position="198"/>
        <end position="207"/>
    </location>
</feature>
<accession>A0AAV5RQD6</accession>
<evidence type="ECO:0000256" key="4">
    <source>
        <dbReference type="ARBA" id="ARBA00022763"/>
    </source>
</evidence>
<evidence type="ECO:0000313" key="16">
    <source>
        <dbReference type="Proteomes" id="UP001362899"/>
    </source>
</evidence>
<keyword evidence="10" id="KW-0539">Nucleus</keyword>
<dbReference type="GO" id="GO:0006283">
    <property type="term" value="P:transcription-coupled nucleotide-excision repair"/>
    <property type="evidence" value="ECO:0007669"/>
    <property type="project" value="TreeGrafter"/>
</dbReference>
<dbReference type="GO" id="GO:0005634">
    <property type="term" value="C:nucleus"/>
    <property type="evidence" value="ECO:0007669"/>
    <property type="project" value="TreeGrafter"/>
</dbReference>
<evidence type="ECO:0000256" key="7">
    <source>
        <dbReference type="ARBA" id="ARBA00022840"/>
    </source>
</evidence>
<dbReference type="Pfam" id="PF00271">
    <property type="entry name" value="Helicase_C"/>
    <property type="match status" value="1"/>
</dbReference>
<evidence type="ECO:0000256" key="8">
    <source>
        <dbReference type="ARBA" id="ARBA00023125"/>
    </source>
</evidence>
<dbReference type="InterPro" id="IPR000330">
    <property type="entry name" value="SNF2_N"/>
</dbReference>
<feature type="region of interest" description="Disordered" evidence="12">
    <location>
        <begin position="189"/>
        <end position="209"/>
    </location>
</feature>
<dbReference type="InterPro" id="IPR058951">
    <property type="entry name" value="WHD_Rad26_CSB-like"/>
</dbReference>
<feature type="region of interest" description="Disordered" evidence="12">
    <location>
        <begin position="824"/>
        <end position="855"/>
    </location>
</feature>
<feature type="compositionally biased region" description="Acidic residues" evidence="12">
    <location>
        <begin position="374"/>
        <end position="390"/>
    </location>
</feature>
<dbReference type="InterPro" id="IPR014001">
    <property type="entry name" value="Helicase_ATP-bd"/>
</dbReference>
<dbReference type="GO" id="GO:0005524">
    <property type="term" value="F:ATP binding"/>
    <property type="evidence" value="ECO:0007669"/>
    <property type="project" value="InterPro"/>
</dbReference>
<keyword evidence="6" id="KW-0347">Helicase</keyword>
<dbReference type="SMART" id="SM00490">
    <property type="entry name" value="HELICc"/>
    <property type="match status" value="1"/>
</dbReference>
<evidence type="ECO:0000313" key="15">
    <source>
        <dbReference type="EMBL" id="GMM53346.1"/>
    </source>
</evidence>
<feature type="domain" description="Helicase ATP-binding" evidence="13">
    <location>
        <begin position="276"/>
        <end position="487"/>
    </location>
</feature>
<evidence type="ECO:0000256" key="1">
    <source>
        <dbReference type="ARBA" id="ARBA00004123"/>
    </source>
</evidence>
<dbReference type="Pfam" id="PF25875">
    <property type="entry name" value="WHD_Rad26_CSB"/>
    <property type="match status" value="1"/>
</dbReference>
<dbReference type="SUPFAM" id="SSF52540">
    <property type="entry name" value="P-loop containing nucleoside triphosphate hydrolases"/>
    <property type="match status" value="2"/>
</dbReference>
<dbReference type="PANTHER" id="PTHR45629:SF7">
    <property type="entry name" value="DNA EXCISION REPAIR PROTEIN ERCC-6-RELATED"/>
    <property type="match status" value="1"/>
</dbReference>
<dbReference type="FunFam" id="3.40.50.10810:FF:000094">
    <property type="entry name" value="DNA excision repair protein ERCC-6"/>
    <property type="match status" value="1"/>
</dbReference>
<comment type="subcellular location">
    <subcellularLocation>
        <location evidence="1">Nucleus</location>
    </subcellularLocation>
</comment>
<dbReference type="InterPro" id="IPR001650">
    <property type="entry name" value="Helicase_C-like"/>
</dbReference>
<dbReference type="InterPro" id="IPR038718">
    <property type="entry name" value="SNF2-like_sf"/>
</dbReference>
<evidence type="ECO:0000259" key="13">
    <source>
        <dbReference type="PROSITE" id="PS51192"/>
    </source>
</evidence>
<dbReference type="InterPro" id="IPR027417">
    <property type="entry name" value="P-loop_NTPase"/>
</dbReference>
<dbReference type="EMBL" id="BTGC01000008">
    <property type="protein sequence ID" value="GMM53346.1"/>
    <property type="molecule type" value="Genomic_DNA"/>
</dbReference>
<dbReference type="AlphaFoldDB" id="A0AAV5RQD6"/>
<comment type="similarity">
    <text evidence="2">Belongs to the SNF2/RAD54 helicase family.</text>
</comment>
<keyword evidence="3" id="KW-0547">Nucleotide-binding</keyword>
<keyword evidence="16" id="KW-1185">Reference proteome</keyword>
<evidence type="ECO:0000256" key="6">
    <source>
        <dbReference type="ARBA" id="ARBA00022806"/>
    </source>
</evidence>
<gene>
    <name evidence="15" type="ORF">DASB73_043090</name>
</gene>
<dbReference type="Proteomes" id="UP001362899">
    <property type="component" value="Unassembled WGS sequence"/>
</dbReference>
<dbReference type="PROSITE" id="PS51194">
    <property type="entry name" value="HELICASE_CTER"/>
    <property type="match status" value="1"/>
</dbReference>
<keyword evidence="9" id="KW-0234">DNA repair</keyword>
<keyword evidence="5" id="KW-0378">Hydrolase</keyword>
<evidence type="ECO:0000256" key="9">
    <source>
        <dbReference type="ARBA" id="ARBA00023204"/>
    </source>
</evidence>
<evidence type="ECO:0000259" key="14">
    <source>
        <dbReference type="PROSITE" id="PS51194"/>
    </source>
</evidence>
<dbReference type="CDD" id="cd18000">
    <property type="entry name" value="DEXHc_ERCC6"/>
    <property type="match status" value="1"/>
</dbReference>
<keyword evidence="11" id="KW-0175">Coiled coil</keyword>
<dbReference type="Gene3D" id="3.40.50.300">
    <property type="entry name" value="P-loop containing nucleotide triphosphate hydrolases"/>
    <property type="match status" value="1"/>
</dbReference>
<proteinExistence type="inferred from homology"/>
<name>A0AAV5RQD6_STABA</name>
<feature type="coiled-coil region" evidence="11">
    <location>
        <begin position="59"/>
        <end position="105"/>
    </location>
</feature>
<protein>
    <submittedName>
        <fullName evidence="15">DNA-dependent ATPase</fullName>
    </submittedName>
</protein>
<keyword evidence="4" id="KW-0227">DNA damage</keyword>
<organism evidence="15 16">
    <name type="scientific">Starmerella bacillaris</name>
    <name type="common">Yeast</name>
    <name type="synonym">Candida zemplinina</name>
    <dbReference type="NCBI Taxonomy" id="1247836"/>
    <lineage>
        <taxon>Eukaryota</taxon>
        <taxon>Fungi</taxon>
        <taxon>Dikarya</taxon>
        <taxon>Ascomycota</taxon>
        <taxon>Saccharomycotina</taxon>
        <taxon>Dipodascomycetes</taxon>
        <taxon>Dipodascales</taxon>
        <taxon>Trichomonascaceae</taxon>
        <taxon>Starmerella</taxon>
    </lineage>
</organism>
<dbReference type="Pfam" id="PF00176">
    <property type="entry name" value="SNF2-rel_dom"/>
    <property type="match status" value="1"/>
</dbReference>
<dbReference type="PROSITE" id="PS51192">
    <property type="entry name" value="HELICASE_ATP_BIND_1"/>
    <property type="match status" value="1"/>
</dbReference>
<dbReference type="InterPro" id="IPR049730">
    <property type="entry name" value="SNF2/RAD54-like_C"/>
</dbReference>
<feature type="domain" description="Helicase C-terminal" evidence="14">
    <location>
        <begin position="620"/>
        <end position="780"/>
    </location>
</feature>
<dbReference type="Gene3D" id="3.40.50.10810">
    <property type="entry name" value="Tandem AAA-ATPase domain"/>
    <property type="match status" value="1"/>
</dbReference>
<evidence type="ECO:0000256" key="10">
    <source>
        <dbReference type="ARBA" id="ARBA00023242"/>
    </source>
</evidence>
<dbReference type="GO" id="GO:0016787">
    <property type="term" value="F:hydrolase activity"/>
    <property type="evidence" value="ECO:0007669"/>
    <property type="project" value="UniProtKB-KW"/>
</dbReference>
<dbReference type="InterPro" id="IPR050496">
    <property type="entry name" value="SNF2_RAD54_helicase_repair"/>
</dbReference>
<dbReference type="CDD" id="cd18793">
    <property type="entry name" value="SF2_C_SNF"/>
    <property type="match status" value="1"/>
</dbReference>
<feature type="region of interest" description="Disordered" evidence="12">
    <location>
        <begin position="362"/>
        <end position="390"/>
    </location>
</feature>
<dbReference type="PANTHER" id="PTHR45629">
    <property type="entry name" value="SNF2/RAD54 FAMILY MEMBER"/>
    <property type="match status" value="1"/>
</dbReference>
<dbReference type="GO" id="GO:0008094">
    <property type="term" value="F:ATP-dependent activity, acting on DNA"/>
    <property type="evidence" value="ECO:0007669"/>
    <property type="project" value="TreeGrafter"/>
</dbReference>
<evidence type="ECO:0000256" key="5">
    <source>
        <dbReference type="ARBA" id="ARBA00022801"/>
    </source>
</evidence>
<evidence type="ECO:0000256" key="11">
    <source>
        <dbReference type="SAM" id="Coils"/>
    </source>
</evidence>